<dbReference type="CDD" id="cd08236">
    <property type="entry name" value="sugar_DH"/>
    <property type="match status" value="1"/>
</dbReference>
<dbReference type="Gene3D" id="3.90.180.10">
    <property type="entry name" value="Medium-chain alcohol dehydrogenases, catalytic domain"/>
    <property type="match status" value="1"/>
</dbReference>
<organism evidence="6 7">
    <name type="scientific">Anaerosalibacter massiliensis</name>
    <dbReference type="NCBI Taxonomy" id="1347392"/>
    <lineage>
        <taxon>Bacteria</taxon>
        <taxon>Bacillati</taxon>
        <taxon>Bacillota</taxon>
        <taxon>Tissierellia</taxon>
        <taxon>Tissierellales</taxon>
        <taxon>Sporanaerobacteraceae</taxon>
        <taxon>Anaerosalibacter</taxon>
    </lineage>
</organism>
<dbReference type="GO" id="GO:0008270">
    <property type="term" value="F:zinc ion binding"/>
    <property type="evidence" value="ECO:0007669"/>
    <property type="project" value="InterPro"/>
</dbReference>
<comment type="cofactor">
    <cofactor evidence="4">
        <name>Zn(2+)</name>
        <dbReference type="ChEBI" id="CHEBI:29105"/>
    </cofactor>
</comment>
<dbReference type="AlphaFoldDB" id="A0A9X2MLZ0"/>
<dbReference type="InterPro" id="IPR011032">
    <property type="entry name" value="GroES-like_sf"/>
</dbReference>
<evidence type="ECO:0000313" key="7">
    <source>
        <dbReference type="Proteomes" id="UP001142078"/>
    </source>
</evidence>
<dbReference type="InterPro" id="IPR013154">
    <property type="entry name" value="ADH-like_N"/>
</dbReference>
<dbReference type="InterPro" id="IPR050129">
    <property type="entry name" value="Zn_alcohol_dh"/>
</dbReference>
<dbReference type="GO" id="GO:0016491">
    <property type="term" value="F:oxidoreductase activity"/>
    <property type="evidence" value="ECO:0007669"/>
    <property type="project" value="UniProtKB-KW"/>
</dbReference>
<keyword evidence="1 4" id="KW-0479">Metal-binding</keyword>
<evidence type="ECO:0000256" key="4">
    <source>
        <dbReference type="RuleBase" id="RU361277"/>
    </source>
</evidence>
<feature type="domain" description="Enoyl reductase (ER)" evidence="5">
    <location>
        <begin position="8"/>
        <end position="346"/>
    </location>
</feature>
<dbReference type="PANTHER" id="PTHR43401:SF2">
    <property type="entry name" value="L-THREONINE 3-DEHYDROGENASE"/>
    <property type="match status" value="1"/>
</dbReference>
<accession>A0A9X2MLZ0</accession>
<evidence type="ECO:0000256" key="1">
    <source>
        <dbReference type="ARBA" id="ARBA00022723"/>
    </source>
</evidence>
<name>A0A9X2MLZ0_9FIRM</name>
<gene>
    <name evidence="6" type="ORF">NSA23_15970</name>
</gene>
<dbReference type="InterPro" id="IPR020843">
    <property type="entry name" value="ER"/>
</dbReference>
<keyword evidence="3" id="KW-0560">Oxidoreductase</keyword>
<reference evidence="6" key="1">
    <citation type="submission" date="2022-07" db="EMBL/GenBank/DDBJ databases">
        <title>Enhanced cultured diversity of the mouse gut microbiota enables custom-made synthetic communities.</title>
        <authorList>
            <person name="Afrizal A."/>
        </authorList>
    </citation>
    <scope>NUCLEOTIDE SEQUENCE</scope>
    <source>
        <strain evidence="6">DSM 29482</strain>
    </source>
</reference>
<dbReference type="Pfam" id="PF08240">
    <property type="entry name" value="ADH_N"/>
    <property type="match status" value="1"/>
</dbReference>
<proteinExistence type="inferred from homology"/>
<evidence type="ECO:0000256" key="3">
    <source>
        <dbReference type="ARBA" id="ARBA00023002"/>
    </source>
</evidence>
<keyword evidence="2 4" id="KW-0862">Zinc</keyword>
<dbReference type="SUPFAM" id="SSF51735">
    <property type="entry name" value="NAD(P)-binding Rossmann-fold domains"/>
    <property type="match status" value="1"/>
</dbReference>
<dbReference type="Pfam" id="PF00107">
    <property type="entry name" value="ADH_zinc_N"/>
    <property type="match status" value="1"/>
</dbReference>
<dbReference type="Proteomes" id="UP001142078">
    <property type="component" value="Unassembled WGS sequence"/>
</dbReference>
<evidence type="ECO:0000259" key="5">
    <source>
        <dbReference type="SMART" id="SM00829"/>
    </source>
</evidence>
<sequence length="351" mass="38483">MKAARFYGIRDIRIEDVSIPEIELDDDVIVKVKVAGICGSDISKYSKTGPHAPGEIFGHEFSGEVVEVGANVKNVKPGDSVAVSPSLPCFKCEQCKQGLFSRCEDLKIIGNGDAGGCFAEYVKISSRNLIKLPEGISYETAAGIEPACIAAHGMYRANIEVGDTVAVLGTGPIGLLSIQWAKIFGATKIIAIDIFDEKLKIAKELGADICINGKKDDVIEKVKEFTNFKGVDVAVESAGTPITCAQALSLPKKGGTVLYAGIPYGDVEMPRVHFEKILRNELTVKGTWVGYSYPFPGREWTSTIHYMKKEELKISPLVTHRIKLDELPEMFEKIYKRDIFFEKIMVVVDNN</sequence>
<dbReference type="SMART" id="SM00829">
    <property type="entry name" value="PKS_ER"/>
    <property type="match status" value="1"/>
</dbReference>
<dbReference type="PANTHER" id="PTHR43401">
    <property type="entry name" value="L-THREONINE 3-DEHYDROGENASE"/>
    <property type="match status" value="1"/>
</dbReference>
<dbReference type="PROSITE" id="PS00059">
    <property type="entry name" value="ADH_ZINC"/>
    <property type="match status" value="1"/>
</dbReference>
<dbReference type="SUPFAM" id="SSF50129">
    <property type="entry name" value="GroES-like"/>
    <property type="match status" value="1"/>
</dbReference>
<dbReference type="InterPro" id="IPR036291">
    <property type="entry name" value="NAD(P)-bd_dom_sf"/>
</dbReference>
<comment type="similarity">
    <text evidence="4">Belongs to the zinc-containing alcohol dehydrogenase family.</text>
</comment>
<dbReference type="RefSeq" id="WP_257490760.1">
    <property type="nucleotide sequence ID" value="NZ_JANJZL010000022.1"/>
</dbReference>
<comment type="caution">
    <text evidence="6">The sequence shown here is derived from an EMBL/GenBank/DDBJ whole genome shotgun (WGS) entry which is preliminary data.</text>
</comment>
<dbReference type="InterPro" id="IPR013149">
    <property type="entry name" value="ADH-like_C"/>
</dbReference>
<evidence type="ECO:0000313" key="6">
    <source>
        <dbReference type="EMBL" id="MCR2045582.1"/>
    </source>
</evidence>
<keyword evidence="7" id="KW-1185">Reference proteome</keyword>
<dbReference type="Gene3D" id="3.40.50.720">
    <property type="entry name" value="NAD(P)-binding Rossmann-like Domain"/>
    <property type="match status" value="1"/>
</dbReference>
<protein>
    <submittedName>
        <fullName evidence="6">Galactitol-1-phosphate 5-dehydrogenase</fullName>
    </submittedName>
</protein>
<evidence type="ECO:0000256" key="2">
    <source>
        <dbReference type="ARBA" id="ARBA00022833"/>
    </source>
</evidence>
<dbReference type="InterPro" id="IPR002328">
    <property type="entry name" value="ADH_Zn_CS"/>
</dbReference>
<dbReference type="EMBL" id="JANJZL010000022">
    <property type="protein sequence ID" value="MCR2045582.1"/>
    <property type="molecule type" value="Genomic_DNA"/>
</dbReference>